<reference evidence="1" key="1">
    <citation type="journal article" date="2015" name="Nature">
        <title>Complex archaea that bridge the gap between prokaryotes and eukaryotes.</title>
        <authorList>
            <person name="Spang A."/>
            <person name="Saw J.H."/>
            <person name="Jorgensen S.L."/>
            <person name="Zaremba-Niedzwiedzka K."/>
            <person name="Martijn J."/>
            <person name="Lind A.E."/>
            <person name="van Eijk R."/>
            <person name="Schleper C."/>
            <person name="Guy L."/>
            <person name="Ettema T.J."/>
        </authorList>
    </citation>
    <scope>NUCLEOTIDE SEQUENCE</scope>
</reference>
<proteinExistence type="predicted"/>
<comment type="caution">
    <text evidence="1">The sequence shown here is derived from an EMBL/GenBank/DDBJ whole genome shotgun (WGS) entry which is preliminary data.</text>
</comment>
<gene>
    <name evidence="1" type="ORF">LCGC14_2943330</name>
</gene>
<evidence type="ECO:0000313" key="1">
    <source>
        <dbReference type="EMBL" id="KKK68509.1"/>
    </source>
</evidence>
<organism evidence="1">
    <name type="scientific">marine sediment metagenome</name>
    <dbReference type="NCBI Taxonomy" id="412755"/>
    <lineage>
        <taxon>unclassified sequences</taxon>
        <taxon>metagenomes</taxon>
        <taxon>ecological metagenomes</taxon>
    </lineage>
</organism>
<accession>A0A0F8ZQ22</accession>
<feature type="non-terminal residue" evidence="1">
    <location>
        <position position="1"/>
    </location>
</feature>
<dbReference type="AlphaFoldDB" id="A0A0F8ZQ22"/>
<sequence>HATVDLDTPEAWAEWRAARGD</sequence>
<protein>
    <submittedName>
        <fullName evidence="1">Uncharacterized protein</fullName>
    </submittedName>
</protein>
<name>A0A0F8ZQ22_9ZZZZ</name>
<dbReference type="EMBL" id="LAZR01059099">
    <property type="protein sequence ID" value="KKK68509.1"/>
    <property type="molecule type" value="Genomic_DNA"/>
</dbReference>